<protein>
    <submittedName>
        <fullName evidence="1">Restriction endonuclease</fullName>
    </submittedName>
</protein>
<dbReference type="GO" id="GO:0004519">
    <property type="term" value="F:endonuclease activity"/>
    <property type="evidence" value="ECO:0007669"/>
    <property type="project" value="UniProtKB-KW"/>
</dbReference>
<proteinExistence type="predicted"/>
<keyword evidence="1" id="KW-0540">Nuclease</keyword>
<evidence type="ECO:0000313" key="2">
    <source>
        <dbReference type="Proteomes" id="UP000286976"/>
    </source>
</evidence>
<dbReference type="Pfam" id="PF07832">
    <property type="entry name" value="Bse634I"/>
    <property type="match status" value="1"/>
</dbReference>
<organism evidence="1 2">
    <name type="scientific">Aliidiomarina taiwanensis</name>
    <dbReference type="NCBI Taxonomy" id="946228"/>
    <lineage>
        <taxon>Bacteria</taxon>
        <taxon>Pseudomonadati</taxon>
        <taxon>Pseudomonadota</taxon>
        <taxon>Gammaproteobacteria</taxon>
        <taxon>Alteromonadales</taxon>
        <taxon>Idiomarinaceae</taxon>
        <taxon>Aliidiomarina</taxon>
    </lineage>
</organism>
<dbReference type="Gene3D" id="3.40.91.10">
    <property type="match status" value="1"/>
</dbReference>
<dbReference type="OrthoDB" id="7107797at2"/>
<sequence length="289" mass="32843">MNIDLSKRQAAIGQKTDGGLELKKAETFVNFFSDVYHAPDLKIMDAFTQIDSVAMNAGLERGALNNARGDWYEWIIGANAWNYRIKKQSPLLILNLPNKKRFDVSKLYQDKFSDQIADLRQKVSESSDVELITSNPDFVIIDTSNIELPHRFHIPFGRLTVDDLDLLDTAYQDFIGQCSFDDIRGYFSVKTTFRPDRRLQIPHEGSLMKAIHVHLQTRSWIIDPKALKYYAAATKVNNSDREALKTVATHSITNVSSKPQAAVDDVFVIDSVEQLHDALEVILEINNDR</sequence>
<keyword evidence="1" id="KW-0378">Hydrolase</keyword>
<comment type="caution">
    <text evidence="1">The sequence shown here is derived from an EMBL/GenBank/DDBJ whole genome shotgun (WGS) entry which is preliminary data.</text>
</comment>
<accession>A0A432WYT0</accession>
<dbReference type="AlphaFoldDB" id="A0A432WYT0"/>
<name>A0A432WYT0_9GAMM</name>
<dbReference type="RefSeq" id="WP_126757990.1">
    <property type="nucleotide sequence ID" value="NZ_PIPQ01000008.1"/>
</dbReference>
<gene>
    <name evidence="1" type="ORF">CWE15_10245</name>
</gene>
<dbReference type="SUPFAM" id="SSF52980">
    <property type="entry name" value="Restriction endonuclease-like"/>
    <property type="match status" value="1"/>
</dbReference>
<dbReference type="Proteomes" id="UP000286976">
    <property type="component" value="Unassembled WGS sequence"/>
</dbReference>
<reference evidence="1 2" key="1">
    <citation type="journal article" date="2011" name="Front. Microbiol.">
        <title>Genomic signatures of strain selection and enhancement in Bacillus atrophaeus var. globigii, a historical biowarfare simulant.</title>
        <authorList>
            <person name="Gibbons H.S."/>
            <person name="Broomall S.M."/>
            <person name="McNew L.A."/>
            <person name="Daligault H."/>
            <person name="Chapman C."/>
            <person name="Bruce D."/>
            <person name="Karavis M."/>
            <person name="Krepps M."/>
            <person name="McGregor P.A."/>
            <person name="Hong C."/>
            <person name="Park K.H."/>
            <person name="Akmal A."/>
            <person name="Feldman A."/>
            <person name="Lin J.S."/>
            <person name="Chang W.E."/>
            <person name="Higgs B.W."/>
            <person name="Demirev P."/>
            <person name="Lindquist J."/>
            <person name="Liem A."/>
            <person name="Fochler E."/>
            <person name="Read T.D."/>
            <person name="Tapia R."/>
            <person name="Johnson S."/>
            <person name="Bishop-Lilly K.A."/>
            <person name="Detter C."/>
            <person name="Han C."/>
            <person name="Sozhamannan S."/>
            <person name="Rosenzweig C.N."/>
            <person name="Skowronski E.W."/>
        </authorList>
    </citation>
    <scope>NUCLEOTIDE SEQUENCE [LARGE SCALE GENOMIC DNA]</scope>
    <source>
        <strain evidence="1 2">AIT1</strain>
    </source>
</reference>
<dbReference type="InterPro" id="IPR012415">
    <property type="entry name" value="Restrct_endonuc_II_Cfr10I"/>
</dbReference>
<keyword evidence="2" id="KW-1185">Reference proteome</keyword>
<evidence type="ECO:0000313" key="1">
    <source>
        <dbReference type="EMBL" id="RUO38877.1"/>
    </source>
</evidence>
<dbReference type="EMBL" id="PIPQ01000008">
    <property type="protein sequence ID" value="RUO38877.1"/>
    <property type="molecule type" value="Genomic_DNA"/>
</dbReference>
<keyword evidence="1" id="KW-0255">Endonuclease</keyword>
<dbReference type="InterPro" id="IPR011335">
    <property type="entry name" value="Restrct_endonuc-II-like"/>
</dbReference>
<dbReference type="CDD" id="cd22314">
    <property type="entry name" value="Bse634I-like"/>
    <property type="match status" value="1"/>
</dbReference>